<sequence>MFDSQHRFVIQNYQQAPTFSSFLPGVAGPKGVPAWVYYNNRGQAVCSFGARDKDHAIMEFSAAHTAYQNTARTGFRTFARVNGACTELLKGEAEMHIGTAELVLCQQTPELAVEVRYCGLPDHRLAGLIRELTVTNTTDAPLELELLDGMPAVVCYGIDQDTLKNMAQLAKAWMQVEFGPDGSTRFAVRASMADTASVTRVEGVNFCLALDDTGARLRPLVQPSLVFGEDTGLETAQHFAATPLADLCAADQVLQNQFPCCFVPARRTLQPGESVHLYSLYGQADSRALLEGMTAAVDGPAWFDAQCARAVALGAELSDVVDTRTADPVFDAYCRQTYVDNLLRGGTPIFFTGADGKKTPFYLYSRKHGDPEREYNYFSLGGEYYAQGNGNFRDVNQNRRSDVLFHPQLKDANIRMFMELTQTDGYNPLVILPSTFRLAEADRQELCAPLPESCRAAAEALLAEDFTPGRRGLGPGGRDRRRFCGQLRHQSPQRSQRRFRGRVLVRPLDL</sequence>
<dbReference type="OrthoDB" id="38684at2"/>
<organism evidence="1 2">
    <name type="scientific">Subdoligranulum variabile DSM 15176</name>
    <dbReference type="NCBI Taxonomy" id="411471"/>
    <lineage>
        <taxon>Bacteria</taxon>
        <taxon>Bacillati</taxon>
        <taxon>Bacillota</taxon>
        <taxon>Clostridia</taxon>
        <taxon>Eubacteriales</taxon>
        <taxon>Oscillospiraceae</taxon>
        <taxon>Subdoligranulum</taxon>
    </lineage>
</organism>
<gene>
    <name evidence="1" type="ORF">SUBVAR_07205</name>
</gene>
<reference evidence="1" key="1">
    <citation type="submission" date="2009-12" db="EMBL/GenBank/DDBJ databases">
        <authorList>
            <person name="Weinstock G."/>
            <person name="Sodergren E."/>
            <person name="Clifton S."/>
            <person name="Fulton L."/>
            <person name="Fulton B."/>
            <person name="Courtney L."/>
            <person name="Fronick C."/>
            <person name="Harrison M."/>
            <person name="Strong C."/>
            <person name="Farmer C."/>
            <person name="Delahaunty K."/>
            <person name="Markovic C."/>
            <person name="Hall O."/>
            <person name="Minx P."/>
            <person name="Tomlinson C."/>
            <person name="Mitreva M."/>
            <person name="Nelson J."/>
            <person name="Hou S."/>
            <person name="Wollam A."/>
            <person name="Pepin K.H."/>
            <person name="Johnson M."/>
            <person name="Bhonagiri V."/>
            <person name="Nash W.E."/>
            <person name="Warren W."/>
            <person name="Chinwalla A."/>
            <person name="Mardis E.R."/>
            <person name="Wilson R.K."/>
        </authorList>
    </citation>
    <scope>NUCLEOTIDE SEQUENCE [LARGE SCALE GENOMIC DNA]</scope>
    <source>
        <strain evidence="1">DSM 15176</strain>
    </source>
</reference>
<dbReference type="HOGENOM" id="CLU_534114_0_0_9"/>
<protein>
    <submittedName>
        <fullName evidence="1">Uncharacterized protein</fullName>
    </submittedName>
</protein>
<comment type="caution">
    <text evidence="1">The sequence shown here is derived from an EMBL/GenBank/DDBJ whole genome shotgun (WGS) entry which is preliminary data.</text>
</comment>
<dbReference type="STRING" id="411471.SUBVAR_07205"/>
<dbReference type="Proteomes" id="UP000003438">
    <property type="component" value="Unassembled WGS sequence"/>
</dbReference>
<name>D1PS22_9FIRM</name>
<dbReference type="InterPro" id="IPR037018">
    <property type="entry name" value="GH65_N"/>
</dbReference>
<accession>D1PS22</accession>
<proteinExistence type="predicted"/>
<dbReference type="EMBL" id="ACBY02000068">
    <property type="protein sequence ID" value="EFB74550.1"/>
    <property type="molecule type" value="Genomic_DNA"/>
</dbReference>
<evidence type="ECO:0000313" key="2">
    <source>
        <dbReference type="Proteomes" id="UP000003438"/>
    </source>
</evidence>
<evidence type="ECO:0000313" key="1">
    <source>
        <dbReference type="EMBL" id="EFB74550.1"/>
    </source>
</evidence>
<dbReference type="GO" id="GO:0003824">
    <property type="term" value="F:catalytic activity"/>
    <property type="evidence" value="ECO:0007669"/>
    <property type="project" value="UniProtKB-ARBA"/>
</dbReference>
<keyword evidence="2" id="KW-1185">Reference proteome</keyword>
<dbReference type="RefSeq" id="WP_007048550.1">
    <property type="nucleotide sequence ID" value="NZ_GG704771.1"/>
</dbReference>
<dbReference type="eggNOG" id="COG3459">
    <property type="taxonomic scope" value="Bacteria"/>
</dbReference>
<dbReference type="AlphaFoldDB" id="D1PS22"/>
<dbReference type="Gene3D" id="2.70.98.40">
    <property type="entry name" value="Glycoside hydrolase, family 65, N-terminal domain"/>
    <property type="match status" value="1"/>
</dbReference>